<evidence type="ECO:0000256" key="1">
    <source>
        <dbReference type="ARBA" id="ARBA00004370"/>
    </source>
</evidence>
<dbReference type="AlphaFoldDB" id="A0A368L086"/>
<comment type="caution">
    <text evidence="6">The sequence shown here is derived from an EMBL/GenBank/DDBJ whole genome shotgun (WGS) entry which is preliminary data.</text>
</comment>
<reference evidence="6 7" key="1">
    <citation type="journal article" date="2018" name="Int. J. Syst. Evol. Microbiol.">
        <title>Parvibium lacunae gen. nov., sp. nov., a new member of the family Alcaligenaceae isolated from a freshwater pond.</title>
        <authorList>
            <person name="Chen W.M."/>
            <person name="Xie P.B."/>
            <person name="Hsu M.Y."/>
            <person name="Sheu S.Y."/>
        </authorList>
    </citation>
    <scope>NUCLEOTIDE SEQUENCE [LARGE SCALE GENOMIC DNA]</scope>
    <source>
        <strain evidence="6 7">KMB9</strain>
    </source>
</reference>
<dbReference type="Gene3D" id="1.20.120.550">
    <property type="entry name" value="Membrane associated eicosanoid/glutathione metabolism-like domain"/>
    <property type="match status" value="1"/>
</dbReference>
<feature type="transmembrane region" description="Helical" evidence="5">
    <location>
        <begin position="100"/>
        <end position="123"/>
    </location>
</feature>
<dbReference type="Pfam" id="PF01124">
    <property type="entry name" value="MAPEG"/>
    <property type="match status" value="1"/>
</dbReference>
<gene>
    <name evidence="6" type="ORF">DU000_09230</name>
</gene>
<keyword evidence="7" id="KW-1185">Reference proteome</keyword>
<dbReference type="GO" id="GO:0016020">
    <property type="term" value="C:membrane"/>
    <property type="evidence" value="ECO:0007669"/>
    <property type="project" value="UniProtKB-SubCell"/>
</dbReference>
<evidence type="ECO:0000313" key="7">
    <source>
        <dbReference type="Proteomes" id="UP000252357"/>
    </source>
</evidence>
<feature type="transmembrane region" description="Helical" evidence="5">
    <location>
        <begin position="6"/>
        <end position="23"/>
    </location>
</feature>
<sequence length="128" mass="14152">MKIGSIYAAILALLFIYLSVRTIRTRRSLRISLGHAENAVMLRAIRAHANFSEYVPFALILLFLAENGGANAWFIHILGMMLVIARALHAYGVSREPETFTFRVSGMALTFSVLGFSTAYLLISATVN</sequence>
<dbReference type="EMBL" id="QPGB01000004">
    <property type="protein sequence ID" value="RCS56980.1"/>
    <property type="molecule type" value="Genomic_DNA"/>
</dbReference>
<feature type="transmembrane region" description="Helical" evidence="5">
    <location>
        <begin position="70"/>
        <end position="88"/>
    </location>
</feature>
<evidence type="ECO:0000256" key="5">
    <source>
        <dbReference type="SAM" id="Phobius"/>
    </source>
</evidence>
<evidence type="ECO:0000313" key="6">
    <source>
        <dbReference type="EMBL" id="RCS56980.1"/>
    </source>
</evidence>
<dbReference type="InterPro" id="IPR001129">
    <property type="entry name" value="Membr-assoc_MAPEG"/>
</dbReference>
<dbReference type="Proteomes" id="UP000252357">
    <property type="component" value="Unassembled WGS sequence"/>
</dbReference>
<dbReference type="OrthoDB" id="8537976at2"/>
<comment type="subcellular location">
    <subcellularLocation>
        <location evidence="1">Membrane</location>
    </subcellularLocation>
</comment>
<evidence type="ECO:0000256" key="3">
    <source>
        <dbReference type="ARBA" id="ARBA00022989"/>
    </source>
</evidence>
<dbReference type="SUPFAM" id="SSF161084">
    <property type="entry name" value="MAPEG domain-like"/>
    <property type="match status" value="1"/>
</dbReference>
<feature type="transmembrane region" description="Helical" evidence="5">
    <location>
        <begin position="44"/>
        <end position="64"/>
    </location>
</feature>
<evidence type="ECO:0000256" key="2">
    <source>
        <dbReference type="ARBA" id="ARBA00022692"/>
    </source>
</evidence>
<keyword evidence="2 5" id="KW-0812">Transmembrane</keyword>
<accession>A0A368L086</accession>
<dbReference type="PANTHER" id="PTHR35814">
    <property type="match status" value="1"/>
</dbReference>
<organism evidence="6 7">
    <name type="scientific">Parvibium lacunae</name>
    <dbReference type="NCBI Taxonomy" id="1888893"/>
    <lineage>
        <taxon>Bacteria</taxon>
        <taxon>Pseudomonadati</taxon>
        <taxon>Pseudomonadota</taxon>
        <taxon>Betaproteobacteria</taxon>
        <taxon>Burkholderiales</taxon>
        <taxon>Alcaligenaceae</taxon>
        <taxon>Parvibium</taxon>
    </lineage>
</organism>
<protein>
    <submittedName>
        <fullName evidence="6">Glutathione metabolism protein</fullName>
    </submittedName>
</protein>
<proteinExistence type="predicted"/>
<name>A0A368L086_9BURK</name>
<dbReference type="PANTHER" id="PTHR35814:SF1">
    <property type="entry name" value="GLUTATHIONE S-TRANSFERASE-RELATED"/>
    <property type="match status" value="1"/>
</dbReference>
<evidence type="ECO:0000256" key="4">
    <source>
        <dbReference type="ARBA" id="ARBA00023136"/>
    </source>
</evidence>
<dbReference type="RefSeq" id="WP_114403122.1">
    <property type="nucleotide sequence ID" value="NZ_QPGB01000004.1"/>
</dbReference>
<keyword evidence="4 5" id="KW-0472">Membrane</keyword>
<dbReference type="InterPro" id="IPR023352">
    <property type="entry name" value="MAPEG-like_dom_sf"/>
</dbReference>
<keyword evidence="3 5" id="KW-1133">Transmembrane helix</keyword>